<evidence type="ECO:0000313" key="2">
    <source>
        <dbReference type="Proteomes" id="UP001485301"/>
    </source>
</evidence>
<reference evidence="1" key="1">
    <citation type="submission" date="2024-04" db="EMBL/GenBank/DDBJ databases">
        <title>Complete genome sequence of Sphingobacterium thalpophiium BAA-1094.</title>
        <authorList>
            <person name="Adaikpoh B.I."/>
        </authorList>
    </citation>
    <scope>NUCLEOTIDE SEQUENCE</scope>
    <source>
        <strain evidence="1">BAA-1094</strain>
    </source>
</reference>
<protein>
    <submittedName>
        <fullName evidence="1">GIY-YIG nuclease family protein</fullName>
    </submittedName>
</protein>
<evidence type="ECO:0000313" key="1">
    <source>
        <dbReference type="EMBL" id="WZN56443.1"/>
    </source>
</evidence>
<dbReference type="Proteomes" id="UP001485301">
    <property type="component" value="Chromosome"/>
</dbReference>
<gene>
    <name evidence="1" type="ORF">AACH28_02650</name>
</gene>
<organism evidence="1 2">
    <name type="scientific">Sphingobacterium thalpophilum</name>
    <dbReference type="NCBI Taxonomy" id="259"/>
    <lineage>
        <taxon>Bacteria</taxon>
        <taxon>Pseudomonadati</taxon>
        <taxon>Bacteroidota</taxon>
        <taxon>Sphingobacteriia</taxon>
        <taxon>Sphingobacteriales</taxon>
        <taxon>Sphingobacteriaceae</taxon>
        <taxon>Sphingobacterium</taxon>
    </lineage>
</organism>
<proteinExistence type="predicted"/>
<sequence>MTKEQIAELLEGVPSAVGVYYIYDKHDVLIYVGKSIDIRNRLLQHFRSTDFKERKIQGAACRVGFELTGHELLALLHESDLIKKYQPYYNRAQRRTYYGFGLYLAVNPSGYQVLQVEALDPEREELMTFSSYQEGREQLFNIVEVYQLCQKINKLQTYTKHCFQYMLKTCKGACIGQELPEDYNRRVQEFVASSELPMGEIFLELLGRNPKEKGLVYLLDGRYKGFGYCNKRVYSEKKKREAIIFKAENRDVRRILRRYFKLNPVSVFNNNNLLVY</sequence>
<name>A0ACD5C3I6_9SPHI</name>
<accession>A0ACD5C3I6</accession>
<keyword evidence="2" id="KW-1185">Reference proteome</keyword>
<dbReference type="EMBL" id="CP151087">
    <property type="protein sequence ID" value="WZN56443.1"/>
    <property type="molecule type" value="Genomic_DNA"/>
</dbReference>